<sequence length="191" mass="20156">MTESGKRTFHYKPALMRPAQEVRLDGDRLWIAGDGPFELSRVEVAAFVTHSLGDSQMVRLDLTWPGARRAIGFNGGRRGHADNPDAREHRAAVAAVLRALAAARPDMTVTLGAPRGARWTLFGFGVLALLSGAGIGAAVLAEGLSGGRLAGAAMPVLLLVLIGAALVIGHWPWTRRRAVDAAALAERIASP</sequence>
<evidence type="ECO:0000313" key="2">
    <source>
        <dbReference type="EMBL" id="MFB9151276.1"/>
    </source>
</evidence>
<evidence type="ECO:0000256" key="1">
    <source>
        <dbReference type="SAM" id="Phobius"/>
    </source>
</evidence>
<dbReference type="RefSeq" id="WP_377070856.1">
    <property type="nucleotide sequence ID" value="NZ_JBHMEC010000026.1"/>
</dbReference>
<accession>A0ABV5I4Z9</accession>
<reference evidence="2 3" key="1">
    <citation type="submission" date="2024-09" db="EMBL/GenBank/DDBJ databases">
        <authorList>
            <person name="Sun Q."/>
            <person name="Mori K."/>
        </authorList>
    </citation>
    <scope>NUCLEOTIDE SEQUENCE [LARGE SCALE GENOMIC DNA]</scope>
    <source>
        <strain evidence="2 3">CECT 9424</strain>
    </source>
</reference>
<dbReference type="EMBL" id="JBHMEC010000026">
    <property type="protein sequence ID" value="MFB9151276.1"/>
    <property type="molecule type" value="Genomic_DNA"/>
</dbReference>
<dbReference type="Proteomes" id="UP001589670">
    <property type="component" value="Unassembled WGS sequence"/>
</dbReference>
<feature type="transmembrane region" description="Helical" evidence="1">
    <location>
        <begin position="121"/>
        <end position="141"/>
    </location>
</feature>
<proteinExistence type="predicted"/>
<comment type="caution">
    <text evidence="2">The sequence shown here is derived from an EMBL/GenBank/DDBJ whole genome shotgun (WGS) entry which is preliminary data.</text>
</comment>
<keyword evidence="3" id="KW-1185">Reference proteome</keyword>
<gene>
    <name evidence="2" type="ORF">ACFFU4_16105</name>
</gene>
<name>A0ABV5I4Z9_9RHOB</name>
<keyword evidence="1" id="KW-0472">Membrane</keyword>
<feature type="transmembrane region" description="Helical" evidence="1">
    <location>
        <begin position="147"/>
        <end position="168"/>
    </location>
</feature>
<evidence type="ECO:0000313" key="3">
    <source>
        <dbReference type="Proteomes" id="UP001589670"/>
    </source>
</evidence>
<keyword evidence="1" id="KW-0812">Transmembrane</keyword>
<keyword evidence="1" id="KW-1133">Transmembrane helix</keyword>
<organism evidence="2 3">
    <name type="scientific">Roseovarius ramblicola</name>
    <dbReference type="NCBI Taxonomy" id="2022336"/>
    <lineage>
        <taxon>Bacteria</taxon>
        <taxon>Pseudomonadati</taxon>
        <taxon>Pseudomonadota</taxon>
        <taxon>Alphaproteobacteria</taxon>
        <taxon>Rhodobacterales</taxon>
        <taxon>Roseobacteraceae</taxon>
        <taxon>Roseovarius</taxon>
    </lineage>
</organism>
<protein>
    <submittedName>
        <fullName evidence="2">Uncharacterized protein</fullName>
    </submittedName>
</protein>